<evidence type="ECO:0000259" key="1">
    <source>
        <dbReference type="Pfam" id="PF20183"/>
    </source>
</evidence>
<dbReference type="InterPro" id="IPR030492">
    <property type="entry name" value="RHD_CS"/>
</dbReference>
<reference evidence="2" key="1">
    <citation type="journal article" date="2021" name="Nat. Commun.">
        <title>Genetic determinants of endophytism in the Arabidopsis root mycobiome.</title>
        <authorList>
            <person name="Mesny F."/>
            <person name="Miyauchi S."/>
            <person name="Thiergart T."/>
            <person name="Pickel B."/>
            <person name="Atanasova L."/>
            <person name="Karlsson M."/>
            <person name="Huettel B."/>
            <person name="Barry K.W."/>
            <person name="Haridas S."/>
            <person name="Chen C."/>
            <person name="Bauer D."/>
            <person name="Andreopoulos W."/>
            <person name="Pangilinan J."/>
            <person name="LaButti K."/>
            <person name="Riley R."/>
            <person name="Lipzen A."/>
            <person name="Clum A."/>
            <person name="Drula E."/>
            <person name="Henrissat B."/>
            <person name="Kohler A."/>
            <person name="Grigoriev I.V."/>
            <person name="Martin F.M."/>
            <person name="Hacquard S."/>
        </authorList>
    </citation>
    <scope>NUCLEOTIDE SEQUENCE</scope>
    <source>
        <strain evidence="2">MPI-CAGE-CH-0235</strain>
    </source>
</reference>
<name>A0A8K0SNQ6_9HYPO</name>
<accession>A0A8K0SNQ6</accession>
<dbReference type="AlphaFoldDB" id="A0A8K0SNQ6"/>
<sequence>MIYKHTRFPWGALPSDVRVKVLDLVVSEIGHPSNGEKMADDRFAGVATLAMVSREWRDFFEPISFHSLSITSSELDEFEKLMGGNNRGRLNVIRNLIFRVDVKAFRSNQCFGTEGREICVENSQIFTSAMMRLLRVLSCGENKGPGLTLEIRAKSHLSYQQMRHPHDKYYDLCCTPIGFQVLSCGGRAVALPKAPIVKGLLIRPKYFRNVGAASIGKILHESLTAVEWLRIERWQQEDKKLEQHFYKKLHKTLFPLLPRAIERICFDIWNSDHDAKLWAPSHPESQLGQDMARLCHRLTDFCTARAAPDVLRYLAELGPKKESKLKRLSMRSPALHPDNIETDRDQLLMEATLAVKVLPRLEVLEIWNMVKAEGYMFRYTCEGARAKLTWRTVNSLPESKGYRLPARVIDEWASVAPLGFLSDLREENHVFMKSKEKPDKFWESCLPLLEPQGFVHSYPTTAPTWNRPRA</sequence>
<dbReference type="Pfam" id="PF20183">
    <property type="entry name" value="DUF6546"/>
    <property type="match status" value="1"/>
</dbReference>
<organism evidence="2 3">
    <name type="scientific">Stachybotrys elegans</name>
    <dbReference type="NCBI Taxonomy" id="80388"/>
    <lineage>
        <taxon>Eukaryota</taxon>
        <taxon>Fungi</taxon>
        <taxon>Dikarya</taxon>
        <taxon>Ascomycota</taxon>
        <taxon>Pezizomycotina</taxon>
        <taxon>Sordariomycetes</taxon>
        <taxon>Hypocreomycetidae</taxon>
        <taxon>Hypocreales</taxon>
        <taxon>Stachybotryaceae</taxon>
        <taxon>Stachybotrys</taxon>
    </lineage>
</organism>
<evidence type="ECO:0000313" key="2">
    <source>
        <dbReference type="EMBL" id="KAH7316885.1"/>
    </source>
</evidence>
<evidence type="ECO:0000313" key="3">
    <source>
        <dbReference type="Proteomes" id="UP000813444"/>
    </source>
</evidence>
<dbReference type="InterPro" id="IPR046676">
    <property type="entry name" value="DUF6546"/>
</dbReference>
<dbReference type="OrthoDB" id="4802432at2759"/>
<keyword evidence="3" id="KW-1185">Reference proteome</keyword>
<dbReference type="PROSITE" id="PS01204">
    <property type="entry name" value="REL_1"/>
    <property type="match status" value="1"/>
</dbReference>
<feature type="domain" description="DUF6546" evidence="1">
    <location>
        <begin position="274"/>
        <end position="423"/>
    </location>
</feature>
<dbReference type="EMBL" id="JAGPNK010000008">
    <property type="protein sequence ID" value="KAH7316885.1"/>
    <property type="molecule type" value="Genomic_DNA"/>
</dbReference>
<proteinExistence type="predicted"/>
<protein>
    <recommendedName>
        <fullName evidence="1">DUF6546 domain-containing protein</fullName>
    </recommendedName>
</protein>
<comment type="caution">
    <text evidence="2">The sequence shown here is derived from an EMBL/GenBank/DDBJ whole genome shotgun (WGS) entry which is preliminary data.</text>
</comment>
<dbReference type="Proteomes" id="UP000813444">
    <property type="component" value="Unassembled WGS sequence"/>
</dbReference>
<gene>
    <name evidence="2" type="ORF">B0I35DRAFT_264807</name>
</gene>